<dbReference type="GO" id="GO:0000976">
    <property type="term" value="F:transcription cis-regulatory region binding"/>
    <property type="evidence" value="ECO:0007669"/>
    <property type="project" value="TreeGrafter"/>
</dbReference>
<dbReference type="PROSITE" id="PS50977">
    <property type="entry name" value="HTH_TETR_2"/>
    <property type="match status" value="1"/>
</dbReference>
<evidence type="ECO:0000313" key="4">
    <source>
        <dbReference type="EMBL" id="RWR05964.1"/>
    </source>
</evidence>
<dbReference type="Pfam" id="PF00440">
    <property type="entry name" value="TetR_N"/>
    <property type="match status" value="1"/>
</dbReference>
<protein>
    <submittedName>
        <fullName evidence="4">TetR/AcrR family transcriptional regulator</fullName>
    </submittedName>
</protein>
<keyword evidence="1 2" id="KW-0238">DNA-binding</keyword>
<reference evidence="4 5" key="2">
    <citation type="submission" date="2019-01" db="EMBL/GenBank/DDBJ databases">
        <authorList>
            <person name="Li Y."/>
        </authorList>
    </citation>
    <scope>NUCLEOTIDE SEQUENCE [LARGE SCALE GENOMIC DNA]</scope>
    <source>
        <strain evidence="4 5">2D-5</strain>
    </source>
</reference>
<dbReference type="EMBL" id="SAUW01000032">
    <property type="protein sequence ID" value="RWR05964.1"/>
    <property type="molecule type" value="Genomic_DNA"/>
</dbReference>
<gene>
    <name evidence="4" type="ORF">D2T33_19260</name>
</gene>
<dbReference type="InterPro" id="IPR050109">
    <property type="entry name" value="HTH-type_TetR-like_transc_reg"/>
</dbReference>
<dbReference type="Gene3D" id="1.10.357.10">
    <property type="entry name" value="Tetracycline Repressor, domain 2"/>
    <property type="match status" value="1"/>
</dbReference>
<dbReference type="Gene3D" id="1.10.10.60">
    <property type="entry name" value="Homeodomain-like"/>
    <property type="match status" value="1"/>
</dbReference>
<dbReference type="AlphaFoldDB" id="A0A443ILB8"/>
<proteinExistence type="predicted"/>
<evidence type="ECO:0000256" key="2">
    <source>
        <dbReference type="PROSITE-ProRule" id="PRU00335"/>
    </source>
</evidence>
<dbReference type="RefSeq" id="WP_128270847.1">
    <property type="nucleotide sequence ID" value="NZ_SAUW01000032.1"/>
</dbReference>
<dbReference type="GO" id="GO:0003700">
    <property type="term" value="F:DNA-binding transcription factor activity"/>
    <property type="evidence" value="ECO:0007669"/>
    <property type="project" value="TreeGrafter"/>
</dbReference>
<dbReference type="PANTHER" id="PTHR30055:SF146">
    <property type="entry name" value="HTH-TYPE TRANSCRIPTIONAL DUAL REGULATOR CECR"/>
    <property type="match status" value="1"/>
</dbReference>
<accession>A0A443ILB8</accession>
<sequence>MTREFPLTARGVARLQTLTDTAASLFLDQGYGAVSLDMLIARAGGSRRNIYQHFGGKEGLFIEVVTRLCEEQGQPLRDLDIEGDEIGEALTAFGHKVLEIVLQPRTLALHRLMIAEGQRFPALSQAILRSGHEAGVKTLAEWLRNRRCILRTDLTPEILAEQFVSLLITGPQLRALVGRESLPLSSAEIARLVRETVSAFLHGALKGGKSPDA</sequence>
<evidence type="ECO:0000259" key="3">
    <source>
        <dbReference type="PROSITE" id="PS50977"/>
    </source>
</evidence>
<dbReference type="Proteomes" id="UP000285710">
    <property type="component" value="Unassembled WGS sequence"/>
</dbReference>
<dbReference type="InterPro" id="IPR009057">
    <property type="entry name" value="Homeodomain-like_sf"/>
</dbReference>
<dbReference type="InterPro" id="IPR001647">
    <property type="entry name" value="HTH_TetR"/>
</dbReference>
<feature type="domain" description="HTH tetR-type" evidence="3">
    <location>
        <begin position="12"/>
        <end position="72"/>
    </location>
</feature>
<organism evidence="4 5">
    <name type="scientific">Paenirhodobacter populi</name>
    <dbReference type="NCBI Taxonomy" id="2306993"/>
    <lineage>
        <taxon>Bacteria</taxon>
        <taxon>Pseudomonadati</taxon>
        <taxon>Pseudomonadota</taxon>
        <taxon>Alphaproteobacteria</taxon>
        <taxon>Rhodobacterales</taxon>
        <taxon>Rhodobacter group</taxon>
        <taxon>Paenirhodobacter</taxon>
    </lineage>
</organism>
<dbReference type="SUPFAM" id="SSF46689">
    <property type="entry name" value="Homeodomain-like"/>
    <property type="match status" value="1"/>
</dbReference>
<dbReference type="InterPro" id="IPR036271">
    <property type="entry name" value="Tet_transcr_reg_TetR-rel_C_sf"/>
</dbReference>
<evidence type="ECO:0000313" key="5">
    <source>
        <dbReference type="Proteomes" id="UP000285710"/>
    </source>
</evidence>
<dbReference type="SUPFAM" id="SSF48498">
    <property type="entry name" value="Tetracyclin repressor-like, C-terminal domain"/>
    <property type="match status" value="1"/>
</dbReference>
<feature type="DNA-binding region" description="H-T-H motif" evidence="2">
    <location>
        <begin position="35"/>
        <end position="54"/>
    </location>
</feature>
<dbReference type="Pfam" id="PF14246">
    <property type="entry name" value="TetR_C_7"/>
    <property type="match status" value="1"/>
</dbReference>
<dbReference type="InterPro" id="IPR039536">
    <property type="entry name" value="TetR_C_Proteobacteria"/>
</dbReference>
<reference evidence="4 5" key="1">
    <citation type="submission" date="2019-01" db="EMBL/GenBank/DDBJ databases">
        <title>Sinorhodobacter populi sp. nov. isolated from the symptomatic bark tissue of Populus euramericana canker.</title>
        <authorList>
            <person name="Xu G."/>
        </authorList>
    </citation>
    <scope>NUCLEOTIDE SEQUENCE [LARGE SCALE GENOMIC DNA]</scope>
    <source>
        <strain evidence="4 5">2D-5</strain>
    </source>
</reference>
<evidence type="ECO:0000256" key="1">
    <source>
        <dbReference type="ARBA" id="ARBA00023125"/>
    </source>
</evidence>
<dbReference type="PRINTS" id="PR00455">
    <property type="entry name" value="HTHTETR"/>
</dbReference>
<name>A0A443ILB8_9RHOB</name>
<comment type="caution">
    <text evidence="4">The sequence shown here is derived from an EMBL/GenBank/DDBJ whole genome shotgun (WGS) entry which is preliminary data.</text>
</comment>
<dbReference type="PANTHER" id="PTHR30055">
    <property type="entry name" value="HTH-TYPE TRANSCRIPTIONAL REGULATOR RUTR"/>
    <property type="match status" value="1"/>
</dbReference>
<keyword evidence="5" id="KW-1185">Reference proteome</keyword>